<dbReference type="EMBL" id="VSRR010000781">
    <property type="protein sequence ID" value="MPC19573.1"/>
    <property type="molecule type" value="Genomic_DNA"/>
</dbReference>
<organism evidence="1 2">
    <name type="scientific">Portunus trituberculatus</name>
    <name type="common">Swimming crab</name>
    <name type="synonym">Neptunus trituberculatus</name>
    <dbReference type="NCBI Taxonomy" id="210409"/>
    <lineage>
        <taxon>Eukaryota</taxon>
        <taxon>Metazoa</taxon>
        <taxon>Ecdysozoa</taxon>
        <taxon>Arthropoda</taxon>
        <taxon>Crustacea</taxon>
        <taxon>Multicrustacea</taxon>
        <taxon>Malacostraca</taxon>
        <taxon>Eumalacostraca</taxon>
        <taxon>Eucarida</taxon>
        <taxon>Decapoda</taxon>
        <taxon>Pleocyemata</taxon>
        <taxon>Brachyura</taxon>
        <taxon>Eubrachyura</taxon>
        <taxon>Portunoidea</taxon>
        <taxon>Portunidae</taxon>
        <taxon>Portuninae</taxon>
        <taxon>Portunus</taxon>
    </lineage>
</organism>
<gene>
    <name evidence="1" type="ORF">E2C01_012491</name>
</gene>
<evidence type="ECO:0000313" key="2">
    <source>
        <dbReference type="Proteomes" id="UP000324222"/>
    </source>
</evidence>
<evidence type="ECO:0000313" key="1">
    <source>
        <dbReference type="EMBL" id="MPC19573.1"/>
    </source>
</evidence>
<keyword evidence="2" id="KW-1185">Reference proteome</keyword>
<proteinExistence type="predicted"/>
<dbReference type="AlphaFoldDB" id="A0A5B7DE83"/>
<dbReference type="Proteomes" id="UP000324222">
    <property type="component" value="Unassembled WGS sequence"/>
</dbReference>
<reference evidence="1 2" key="1">
    <citation type="submission" date="2019-05" db="EMBL/GenBank/DDBJ databases">
        <title>Another draft genome of Portunus trituberculatus and its Hox gene families provides insights of decapod evolution.</title>
        <authorList>
            <person name="Jeong J.-H."/>
            <person name="Song I."/>
            <person name="Kim S."/>
            <person name="Choi T."/>
            <person name="Kim D."/>
            <person name="Ryu S."/>
            <person name="Kim W."/>
        </authorList>
    </citation>
    <scope>NUCLEOTIDE SEQUENCE [LARGE SCALE GENOMIC DNA]</scope>
    <source>
        <tissue evidence="1">Muscle</tissue>
    </source>
</reference>
<comment type="caution">
    <text evidence="1">The sequence shown here is derived from an EMBL/GenBank/DDBJ whole genome shotgun (WGS) entry which is preliminary data.</text>
</comment>
<protein>
    <submittedName>
        <fullName evidence="1">Uncharacterized protein</fullName>
    </submittedName>
</protein>
<name>A0A5B7DE83_PORTR</name>
<accession>A0A5B7DE83</accession>
<sequence length="104" mass="11540">MCLFLLILRVANCINKVIYVHISPQQYITDLRNSLKVQENTSQSGVSIAQLIFGHIKSQHPLPGITCHFIIAFLLPSAMPHYTQFHSTSSECSVTTVPGSNFPV</sequence>